<evidence type="ECO:0000313" key="3">
    <source>
        <dbReference type="Proteomes" id="UP000308037"/>
    </source>
</evidence>
<feature type="domain" description="Microcin J25-processing protein McjB C-terminal" evidence="1">
    <location>
        <begin position="33"/>
        <end position="137"/>
    </location>
</feature>
<evidence type="ECO:0000313" key="2">
    <source>
        <dbReference type="EMBL" id="TKR25691.1"/>
    </source>
</evidence>
<dbReference type="OrthoDB" id="239060at2157"/>
<protein>
    <submittedName>
        <fullName evidence="2">Lasso peptide biosynthesis B2 protein</fullName>
    </submittedName>
</protein>
<dbReference type="InterPro" id="IPR032708">
    <property type="entry name" value="McjB_C"/>
</dbReference>
<comment type="caution">
    <text evidence="2">The sequence shown here is derived from an EMBL/GenBank/DDBJ whole genome shotgun (WGS) entry which is preliminary data.</text>
</comment>
<reference evidence="2 3" key="1">
    <citation type="submission" date="2019-04" db="EMBL/GenBank/DDBJ databases">
        <title>Natronomonas sp. F20-122 a newhaloarchaeon isolated from a saline saltern of Isla Bacuta, Huelva, Spain.</title>
        <authorList>
            <person name="Duran-Viseras A."/>
            <person name="Sanchez-Porro C."/>
            <person name="Ventosa A."/>
        </authorList>
    </citation>
    <scope>NUCLEOTIDE SEQUENCE [LARGE SCALE GENOMIC DNA]</scope>
    <source>
        <strain evidence="2 3">F20-122</strain>
    </source>
</reference>
<dbReference type="NCBIfam" id="NF033537">
    <property type="entry name" value="lasso_biosyn_B2"/>
    <property type="match status" value="1"/>
</dbReference>
<dbReference type="RefSeq" id="WP_137276698.1">
    <property type="nucleotide sequence ID" value="NZ_QKNX01000003.1"/>
</dbReference>
<keyword evidence="3" id="KW-1185">Reference proteome</keyword>
<evidence type="ECO:0000259" key="1">
    <source>
        <dbReference type="Pfam" id="PF13471"/>
    </source>
</evidence>
<dbReference type="AlphaFoldDB" id="A0A4U5JBN9"/>
<dbReference type="Proteomes" id="UP000308037">
    <property type="component" value="Unassembled WGS sequence"/>
</dbReference>
<dbReference type="EMBL" id="QKNX01000003">
    <property type="protein sequence ID" value="TKR25691.1"/>
    <property type="molecule type" value="Genomic_DNA"/>
</dbReference>
<organism evidence="2 3">
    <name type="scientific">Natronomonas salsuginis</name>
    <dbReference type="NCBI Taxonomy" id="2217661"/>
    <lineage>
        <taxon>Archaea</taxon>
        <taxon>Methanobacteriati</taxon>
        <taxon>Methanobacteriota</taxon>
        <taxon>Stenosarchaea group</taxon>
        <taxon>Halobacteria</taxon>
        <taxon>Halobacteriales</taxon>
        <taxon>Natronomonadaceae</taxon>
        <taxon>Natronomonas</taxon>
    </lineage>
</organism>
<sequence length="143" mass="16256">MITTARKLVSLSRGELLLLGTTTVLLLTSRALLTLVRLDWTHRALDRLVRVLPPYASVRDPDTIPWVVAVTDAYIPIYFSCLMRALVGERLFAVNGYRTQIHLGVAKDDEFEAHAWVERRGEIVIGELDEHARFRPLDTYCPP</sequence>
<dbReference type="InterPro" id="IPR053521">
    <property type="entry name" value="McjB-like"/>
</dbReference>
<gene>
    <name evidence="2" type="ORF">DM868_09780</name>
</gene>
<dbReference type="Pfam" id="PF13471">
    <property type="entry name" value="Transglut_core3"/>
    <property type="match status" value="1"/>
</dbReference>
<proteinExistence type="predicted"/>
<accession>A0A4U5JBN9</accession>
<name>A0A4U5JBN9_9EURY</name>